<comment type="subcellular location">
    <subcellularLocation>
        <location evidence="1">Membrane</location>
    </subcellularLocation>
</comment>
<dbReference type="SMART" id="SM00602">
    <property type="entry name" value="VPS10"/>
    <property type="match status" value="2"/>
</dbReference>
<sequence>MLVNSLIQARKLRCKLTATKFSRMYIRTRMPHIGSNILPILSCILVVSLLFSKIAAAPAAEVTETIFDANVKDFMTFEDSSNVLFLDPDNGDLYLSKDNGENWQNGDVPDQNCHIKSLFQHTYASSRVFALTDCNYVYYSYDNGDSWNYFLLEHQVNPSQIPFHFHATNPDYVIFNNMYCSSSNSWVGRVCRPDIYYTNDGFNSGANPAPVGISYCIFSLSTELMEVASNDQIICISENPQKASRPPFNKRLISTDDWFNSLVPIRLHHLLGSDGVYGVLTTGSFIITALLDAATGKLFVYVSQDGINWQETLKFHKGFEFDAFTILPSTDYALVVDNLDSHPNNPTGVLYTLDFDSSTFVLRMSGTNRYLDGYVDFTQVNSVDGLMFVNAVDNLKEVDSNPMAEKLLNTYVTYNGGKSWSTLNAPSDVCDEGEDDETCSLNLYMDPRSSHKMKFSPFAPGVLLALGSASPHLSYKEEMSLFVSEDAGRTWALSRPGFQFFAMSGFGSVFFACDDEVTNQVFYSLNRGRTWITLSLDRPITPLRVYASADPYSDIFYLISEAENDGSKRLVYSFNFGKFSKECRYSSQESGKNDFEVWYTNYENGKPVCSEMGRIESFWRKKPDVICSAPRSLKEVHHSTKDCECVESSYECNTQFSSNEDGTCELLPFVGSVICAAEDVESFEKYPYRRIPGNTCTPKKKDNFEKPQSFSCDDFNAPGRELTASIQDFPEELIDIIYLEGTVPEEKTFLIGFSKSAYIYISSDSGKTWNKFTKEKFIAIYPDSYQKNTVYLINHRNEVYFTNNRGRSFYKFKAPASANHNGKLTLMSHPTRPSWLMFTGESGCENGPYSETCHDVVFYSLDYGDNWTQLSDEYEYCSWIRGENLLVDDSLIFCLKTSEDDIFQKNLYASTDFFESIEYEIMNNVVGFMIEDKYVVLAVQDNEGSSLSLQVSIDGLDFASCDFPGYLNVNPKQSYTILDSTTHSLFIHVTTSARLGSEWGDVLKSNSNGTYFMTSLENVNRDSTGYVDFERVEGILGVALANIVSNIHELGDGGDKKLHSLITFNDGLDWKRLVLVDGEKISPKCGKSCHLNLHGYTERNQFSDPTSSSAAVGIMIGVGSFSPYLLPYEESQTFISRDAGVSWYRIFDSPYLWAFLDSGSLIVAVKSMTPTNVIQYSIDEGRTWKEFVFSDEEEVVVDLSTRPSGIGHEILLLTSDEDNSPTSSVYIDFDPLYRRICGFDLEDLDSGKGDFVKWIPTDLEGKQMCLLGRVSSYYRKNPEKKCKIGSSLSIKEEVVSRCQCTRMDFECDYNFRRMKEGTCVLVHGLQPPNTESEQCAADDAVQWKESTGYKRTPMTFCEGGLPLDSGKTHACPGKEKEYEKLHPKPGNWSIILSVSVSVILAVIFGYIFYRYSQQYLKGAIRLGVDSEGESPINKSITFTKGIFASIPIFFYALYESIRSIFVRSASSAPDYENAAFLENYEIDDEGDDNF</sequence>
<dbReference type="InterPro" id="IPR015943">
    <property type="entry name" value="WD40/YVTN_repeat-like_dom_sf"/>
</dbReference>
<dbReference type="GO" id="GO:0006896">
    <property type="term" value="P:Golgi to vacuole transport"/>
    <property type="evidence" value="ECO:0007669"/>
    <property type="project" value="EnsemblFungi"/>
</dbReference>
<protein>
    <submittedName>
        <fullName evidence="9">Sorting receptor for vacuolar protein</fullName>
    </submittedName>
</protein>
<keyword evidence="3" id="KW-0677">Repeat</keyword>
<name>S9PZM5_SCHOY</name>
<dbReference type="Gene3D" id="2.10.70.80">
    <property type="match status" value="1"/>
</dbReference>
<dbReference type="EMBL" id="KE503207">
    <property type="protein sequence ID" value="EPX72908.1"/>
    <property type="molecule type" value="Genomic_DNA"/>
</dbReference>
<dbReference type="Gene3D" id="2.130.10.10">
    <property type="entry name" value="YVTN repeat-like/Quinoprotein amine dehydrogenase"/>
    <property type="match status" value="2"/>
</dbReference>
<dbReference type="InterPro" id="IPR031778">
    <property type="entry name" value="Sortilin_N"/>
</dbReference>
<evidence type="ECO:0000256" key="6">
    <source>
        <dbReference type="ARBA" id="ARBA00023180"/>
    </source>
</evidence>
<reference evidence="9 10" key="1">
    <citation type="journal article" date="2011" name="Science">
        <title>Comparative functional genomics of the fission yeasts.</title>
        <authorList>
            <person name="Rhind N."/>
            <person name="Chen Z."/>
            <person name="Yassour M."/>
            <person name="Thompson D.A."/>
            <person name="Haas B.J."/>
            <person name="Habib N."/>
            <person name="Wapinski I."/>
            <person name="Roy S."/>
            <person name="Lin M.F."/>
            <person name="Heiman D.I."/>
            <person name="Young S.K."/>
            <person name="Furuya K."/>
            <person name="Guo Y."/>
            <person name="Pidoux A."/>
            <person name="Chen H.M."/>
            <person name="Robbertse B."/>
            <person name="Goldberg J.M."/>
            <person name="Aoki K."/>
            <person name="Bayne E.H."/>
            <person name="Berlin A.M."/>
            <person name="Desjardins C.A."/>
            <person name="Dobbs E."/>
            <person name="Dukaj L."/>
            <person name="Fan L."/>
            <person name="FitzGerald M.G."/>
            <person name="French C."/>
            <person name="Gujja S."/>
            <person name="Hansen K."/>
            <person name="Keifenheim D."/>
            <person name="Levin J.Z."/>
            <person name="Mosher R.A."/>
            <person name="Mueller C.A."/>
            <person name="Pfiffner J."/>
            <person name="Priest M."/>
            <person name="Russ C."/>
            <person name="Smialowska A."/>
            <person name="Swoboda P."/>
            <person name="Sykes S.M."/>
            <person name="Vaughn M."/>
            <person name="Vengrova S."/>
            <person name="Yoder R."/>
            <person name="Zeng Q."/>
            <person name="Allshire R."/>
            <person name="Baulcombe D."/>
            <person name="Birren B.W."/>
            <person name="Brown W."/>
            <person name="Ekwall K."/>
            <person name="Kellis M."/>
            <person name="Leatherwood J."/>
            <person name="Levin H."/>
            <person name="Margalit H."/>
            <person name="Martienssen R."/>
            <person name="Nieduszynski C.A."/>
            <person name="Spatafora J.W."/>
            <person name="Friedman N."/>
            <person name="Dalgaard J.Z."/>
            <person name="Baumann P."/>
            <person name="Niki H."/>
            <person name="Regev A."/>
            <person name="Nusbaum C."/>
        </authorList>
    </citation>
    <scope>NUCLEOTIDE SEQUENCE [LARGE SCALE GENOMIC DNA]</scope>
    <source>
        <strain evidence="10">yFS286</strain>
    </source>
</reference>
<keyword evidence="9" id="KW-0675">Receptor</keyword>
<accession>S9PZM5</accession>
<feature type="transmembrane region" description="Helical" evidence="7">
    <location>
        <begin position="1388"/>
        <end position="1409"/>
    </location>
</feature>
<dbReference type="GO" id="GO:0005802">
    <property type="term" value="C:trans-Golgi network"/>
    <property type="evidence" value="ECO:0007669"/>
    <property type="project" value="EnsemblFungi"/>
</dbReference>
<dbReference type="GeneID" id="25029654"/>
<dbReference type="FunFam" id="3.30.60.270:FF:000005">
    <property type="entry name" value="Sortilin"/>
    <property type="match status" value="1"/>
</dbReference>
<dbReference type="GO" id="GO:0016020">
    <property type="term" value="C:membrane"/>
    <property type="evidence" value="ECO:0007669"/>
    <property type="project" value="UniProtKB-SubCell"/>
</dbReference>
<dbReference type="Gene3D" id="3.30.60.270">
    <property type="match status" value="1"/>
</dbReference>
<dbReference type="CDD" id="cd15482">
    <property type="entry name" value="Sialidase_non-viral"/>
    <property type="match status" value="2"/>
</dbReference>
<dbReference type="GO" id="GO:0005770">
    <property type="term" value="C:late endosome"/>
    <property type="evidence" value="ECO:0007669"/>
    <property type="project" value="EnsemblFungi"/>
</dbReference>
<keyword evidence="5 7" id="KW-0472">Membrane</keyword>
<dbReference type="PANTHER" id="PTHR12106:SF27">
    <property type="entry name" value="SORTILIN-RELATED RECEPTOR"/>
    <property type="match status" value="1"/>
</dbReference>
<dbReference type="PANTHER" id="PTHR12106">
    <property type="entry name" value="SORTILIN RELATED"/>
    <property type="match status" value="1"/>
</dbReference>
<dbReference type="GO" id="GO:0006623">
    <property type="term" value="P:protein targeting to vacuole"/>
    <property type="evidence" value="ECO:0007669"/>
    <property type="project" value="TreeGrafter"/>
</dbReference>
<dbReference type="VEuPathDB" id="FungiDB:SOCG_00670"/>
<dbReference type="HOGENOM" id="CLU_000700_0_0_1"/>
<evidence type="ECO:0000256" key="3">
    <source>
        <dbReference type="ARBA" id="ARBA00022737"/>
    </source>
</evidence>
<dbReference type="InterPro" id="IPR050310">
    <property type="entry name" value="VPS10-sortilin"/>
</dbReference>
<gene>
    <name evidence="9" type="ORF">SOCG_00670</name>
</gene>
<dbReference type="OMA" id="ATMSEFI"/>
<evidence type="ECO:0000256" key="4">
    <source>
        <dbReference type="ARBA" id="ARBA00022989"/>
    </source>
</evidence>
<evidence type="ECO:0000313" key="10">
    <source>
        <dbReference type="Proteomes" id="UP000016088"/>
    </source>
</evidence>
<dbReference type="Pfam" id="PF15902">
    <property type="entry name" value="Sortilin-Vps10"/>
    <property type="match status" value="2"/>
</dbReference>
<dbReference type="InterPro" id="IPR006581">
    <property type="entry name" value="VPS10"/>
</dbReference>
<proteinExistence type="predicted"/>
<keyword evidence="2 7" id="KW-0812">Transmembrane</keyword>
<keyword evidence="4 7" id="KW-1133">Transmembrane helix</keyword>
<dbReference type="RefSeq" id="XP_013018544.1">
    <property type="nucleotide sequence ID" value="XM_013163090.1"/>
</dbReference>
<keyword evidence="6" id="KW-0325">Glycoprotein</keyword>
<dbReference type="eggNOG" id="KOG3511">
    <property type="taxonomic scope" value="Eukaryota"/>
</dbReference>
<dbReference type="GO" id="GO:0005829">
    <property type="term" value="C:cytosol"/>
    <property type="evidence" value="ECO:0007669"/>
    <property type="project" value="GOC"/>
</dbReference>
<feature type="domain" description="VPS10" evidence="8">
    <location>
        <begin position="748"/>
        <end position="1376"/>
    </location>
</feature>
<evidence type="ECO:0000256" key="1">
    <source>
        <dbReference type="ARBA" id="ARBA00004370"/>
    </source>
</evidence>
<evidence type="ECO:0000313" key="9">
    <source>
        <dbReference type="EMBL" id="EPX72908.1"/>
    </source>
</evidence>
<dbReference type="Proteomes" id="UP000016088">
    <property type="component" value="Unassembled WGS sequence"/>
</dbReference>
<dbReference type="GO" id="GO:0006895">
    <property type="term" value="P:Golgi to endosome transport"/>
    <property type="evidence" value="ECO:0007669"/>
    <property type="project" value="EnsemblFungi"/>
</dbReference>
<dbReference type="InterPro" id="IPR031777">
    <property type="entry name" value="Sortilin_C"/>
</dbReference>
<evidence type="ECO:0000256" key="5">
    <source>
        <dbReference type="ARBA" id="ARBA00023136"/>
    </source>
</evidence>
<evidence type="ECO:0000256" key="7">
    <source>
        <dbReference type="SAM" id="Phobius"/>
    </source>
</evidence>
<dbReference type="SUPFAM" id="SSF110296">
    <property type="entry name" value="Oligoxyloglucan reducing end-specific cellobiohydrolase"/>
    <property type="match status" value="2"/>
</dbReference>
<organism evidence="9 10">
    <name type="scientific">Schizosaccharomyces octosporus (strain yFS286)</name>
    <name type="common">Fission yeast</name>
    <name type="synonym">Octosporomyces octosporus</name>
    <dbReference type="NCBI Taxonomy" id="483514"/>
    <lineage>
        <taxon>Eukaryota</taxon>
        <taxon>Fungi</taxon>
        <taxon>Dikarya</taxon>
        <taxon>Ascomycota</taxon>
        <taxon>Taphrinomycotina</taxon>
        <taxon>Schizosaccharomycetes</taxon>
        <taxon>Schizosaccharomycetales</taxon>
        <taxon>Schizosaccharomycetaceae</taxon>
        <taxon>Schizosaccharomyces</taxon>
    </lineage>
</organism>
<dbReference type="OrthoDB" id="443634at2759"/>
<evidence type="ECO:0000256" key="2">
    <source>
        <dbReference type="ARBA" id="ARBA00022692"/>
    </source>
</evidence>
<feature type="domain" description="VPS10" evidence="8">
    <location>
        <begin position="82"/>
        <end position="715"/>
    </location>
</feature>
<evidence type="ECO:0000259" key="8">
    <source>
        <dbReference type="SMART" id="SM00602"/>
    </source>
</evidence>
<keyword evidence="10" id="KW-1185">Reference proteome</keyword>
<dbReference type="Pfam" id="PF15901">
    <property type="entry name" value="Sortilin_C"/>
    <property type="match status" value="2"/>
</dbReference>